<feature type="compositionally biased region" description="Acidic residues" evidence="1">
    <location>
        <begin position="12"/>
        <end position="21"/>
    </location>
</feature>
<evidence type="ECO:0000313" key="2">
    <source>
        <dbReference type="EMBL" id="KAK4293462.1"/>
    </source>
</evidence>
<feature type="region of interest" description="Disordered" evidence="1">
    <location>
        <begin position="1"/>
        <end position="21"/>
    </location>
</feature>
<keyword evidence="3" id="KW-1185">Reference proteome</keyword>
<name>A0AAE1TQ05_9EUCA</name>
<dbReference type="AlphaFoldDB" id="A0AAE1TQ05"/>
<reference evidence="2" key="1">
    <citation type="submission" date="2023-11" db="EMBL/GenBank/DDBJ databases">
        <title>Genome assemblies of two species of porcelain crab, Petrolisthes cinctipes and Petrolisthes manimaculis (Anomura: Porcellanidae).</title>
        <authorList>
            <person name="Angst P."/>
        </authorList>
    </citation>
    <scope>NUCLEOTIDE SEQUENCE</scope>
    <source>
        <strain evidence="2">PB745_02</strain>
        <tissue evidence="2">Gill</tissue>
    </source>
</reference>
<gene>
    <name evidence="2" type="ORF">Pmani_033842</name>
</gene>
<dbReference type="Proteomes" id="UP001292094">
    <property type="component" value="Unassembled WGS sequence"/>
</dbReference>
<sequence length="21" mass="2608">MEIKDEKKEQKEEEDIGEEDR</sequence>
<feature type="compositionally biased region" description="Basic and acidic residues" evidence="1">
    <location>
        <begin position="1"/>
        <end position="11"/>
    </location>
</feature>
<accession>A0AAE1TQ05</accession>
<organism evidence="2 3">
    <name type="scientific">Petrolisthes manimaculis</name>
    <dbReference type="NCBI Taxonomy" id="1843537"/>
    <lineage>
        <taxon>Eukaryota</taxon>
        <taxon>Metazoa</taxon>
        <taxon>Ecdysozoa</taxon>
        <taxon>Arthropoda</taxon>
        <taxon>Crustacea</taxon>
        <taxon>Multicrustacea</taxon>
        <taxon>Malacostraca</taxon>
        <taxon>Eumalacostraca</taxon>
        <taxon>Eucarida</taxon>
        <taxon>Decapoda</taxon>
        <taxon>Pleocyemata</taxon>
        <taxon>Anomura</taxon>
        <taxon>Galatheoidea</taxon>
        <taxon>Porcellanidae</taxon>
        <taxon>Petrolisthes</taxon>
    </lineage>
</organism>
<protein>
    <submittedName>
        <fullName evidence="2">Uncharacterized protein</fullName>
    </submittedName>
</protein>
<evidence type="ECO:0000256" key="1">
    <source>
        <dbReference type="SAM" id="MobiDB-lite"/>
    </source>
</evidence>
<comment type="caution">
    <text evidence="2">The sequence shown here is derived from an EMBL/GenBank/DDBJ whole genome shotgun (WGS) entry which is preliminary data.</text>
</comment>
<evidence type="ECO:0000313" key="3">
    <source>
        <dbReference type="Proteomes" id="UP001292094"/>
    </source>
</evidence>
<feature type="non-terminal residue" evidence="2">
    <location>
        <position position="21"/>
    </location>
</feature>
<dbReference type="EMBL" id="JAWZYT010004541">
    <property type="protein sequence ID" value="KAK4293462.1"/>
    <property type="molecule type" value="Genomic_DNA"/>
</dbReference>
<proteinExistence type="predicted"/>